<evidence type="ECO:0000313" key="5">
    <source>
        <dbReference type="Proteomes" id="UP000471216"/>
    </source>
</evidence>
<gene>
    <name evidence="3" type="ORF">GKD54_07005</name>
    <name evidence="2" type="ORF">GKD58_04805</name>
</gene>
<name>A0A6I2N900_PARDI</name>
<dbReference type="AlphaFoldDB" id="A0A6I2N900"/>
<dbReference type="EMBL" id="WKMX01000005">
    <property type="protein sequence ID" value="MRZ05971.1"/>
    <property type="molecule type" value="Genomic_DNA"/>
</dbReference>
<proteinExistence type="predicted"/>
<dbReference type="Proteomes" id="UP000450599">
    <property type="component" value="Unassembled WGS sequence"/>
</dbReference>
<dbReference type="Proteomes" id="UP000471216">
    <property type="component" value="Unassembled WGS sequence"/>
</dbReference>
<protein>
    <submittedName>
        <fullName evidence="2">Plasmid mobilization relaxosome protein MobC</fullName>
    </submittedName>
</protein>
<feature type="non-terminal residue" evidence="2">
    <location>
        <position position="44"/>
    </location>
</feature>
<evidence type="ECO:0000256" key="1">
    <source>
        <dbReference type="SAM" id="MobiDB-lite"/>
    </source>
</evidence>
<evidence type="ECO:0000313" key="4">
    <source>
        <dbReference type="Proteomes" id="UP000450599"/>
    </source>
</evidence>
<feature type="region of interest" description="Disordered" evidence="1">
    <location>
        <begin position="1"/>
        <end position="22"/>
    </location>
</feature>
<organism evidence="2 4">
    <name type="scientific">Parabacteroides distasonis</name>
    <dbReference type="NCBI Taxonomy" id="823"/>
    <lineage>
        <taxon>Bacteria</taxon>
        <taxon>Pseudomonadati</taxon>
        <taxon>Bacteroidota</taxon>
        <taxon>Bacteroidia</taxon>
        <taxon>Bacteroidales</taxon>
        <taxon>Tannerellaceae</taxon>
        <taxon>Parabacteroides</taxon>
    </lineage>
</organism>
<comment type="caution">
    <text evidence="2">The sequence shown here is derived from an EMBL/GenBank/DDBJ whole genome shotgun (WGS) entry which is preliminary data.</text>
</comment>
<sequence>MEQTKEHKERNKGGRPKKEATEKLKYRIAVKMTAADYFRLLTRS</sequence>
<evidence type="ECO:0000313" key="3">
    <source>
        <dbReference type="EMBL" id="MRZ05971.1"/>
    </source>
</evidence>
<dbReference type="EMBL" id="WKMW01000003">
    <property type="protein sequence ID" value="MRY83595.1"/>
    <property type="molecule type" value="Genomic_DNA"/>
</dbReference>
<evidence type="ECO:0000313" key="2">
    <source>
        <dbReference type="EMBL" id="MRY83595.1"/>
    </source>
</evidence>
<accession>A0A6I2N900</accession>
<reference evidence="4 5" key="1">
    <citation type="journal article" date="2019" name="Nat. Med.">
        <title>A library of human gut bacterial isolates paired with longitudinal multiomics data enables mechanistic microbiome research.</title>
        <authorList>
            <person name="Poyet M."/>
            <person name="Groussin M."/>
            <person name="Gibbons S.M."/>
            <person name="Avila-Pacheco J."/>
            <person name="Jiang X."/>
            <person name="Kearney S.M."/>
            <person name="Perrotta A.R."/>
            <person name="Berdy B."/>
            <person name="Zhao S."/>
            <person name="Lieberman T.D."/>
            <person name="Swanson P.K."/>
            <person name="Smith M."/>
            <person name="Roesemann S."/>
            <person name="Alexander J.E."/>
            <person name="Rich S.A."/>
            <person name="Livny J."/>
            <person name="Vlamakis H."/>
            <person name="Clish C."/>
            <person name="Bullock K."/>
            <person name="Deik A."/>
            <person name="Scott J."/>
            <person name="Pierce K.A."/>
            <person name="Xavier R.J."/>
            <person name="Alm E.J."/>
        </authorList>
    </citation>
    <scope>NUCLEOTIDE SEQUENCE [LARGE SCALE GENOMIC DNA]</scope>
    <source>
        <strain evidence="3 5">BIOML-A10</strain>
        <strain evidence="2 4">BIOML-A11</strain>
    </source>
</reference>